<feature type="transmembrane region" description="Helical" evidence="1">
    <location>
        <begin position="6"/>
        <end position="23"/>
    </location>
</feature>
<protein>
    <recommendedName>
        <fullName evidence="2">Tyrosine specific protein phosphatases domain-containing protein</fullName>
    </recommendedName>
</protein>
<feature type="transmembrane region" description="Helical" evidence="1">
    <location>
        <begin position="67"/>
        <end position="85"/>
    </location>
</feature>
<dbReference type="EMBL" id="NQVE01000217">
    <property type="protein sequence ID" value="RAL37064.1"/>
    <property type="molecule type" value="Genomic_DNA"/>
</dbReference>
<proteinExistence type="predicted"/>
<keyword evidence="1" id="KW-0472">Membrane</keyword>
<dbReference type="InterPro" id="IPR029021">
    <property type="entry name" value="Prot-tyrosine_phosphatase-like"/>
</dbReference>
<dbReference type="CDD" id="cd14527">
    <property type="entry name" value="DSP_bac"/>
    <property type="match status" value="1"/>
</dbReference>
<dbReference type="Gene3D" id="3.90.190.10">
    <property type="entry name" value="Protein tyrosine phosphatase superfamily"/>
    <property type="match status" value="1"/>
</dbReference>
<keyword evidence="1" id="KW-0812">Transmembrane</keyword>
<dbReference type="PROSITE" id="PS50056">
    <property type="entry name" value="TYR_PHOSPHATASE_2"/>
    <property type="match status" value="1"/>
</dbReference>
<dbReference type="Proteomes" id="UP000249390">
    <property type="component" value="Unassembled WGS sequence"/>
</dbReference>
<evidence type="ECO:0000259" key="2">
    <source>
        <dbReference type="PROSITE" id="PS50056"/>
    </source>
</evidence>
<gene>
    <name evidence="3" type="ORF">DM860_003986</name>
</gene>
<accession>A0A328CVE0</accession>
<dbReference type="Pfam" id="PF00782">
    <property type="entry name" value="DSPc"/>
    <property type="match status" value="1"/>
</dbReference>
<dbReference type="PANTHER" id="PTHR47216:SF4">
    <property type="entry name" value="OS01G0859400 PROTEIN"/>
    <property type="match status" value="1"/>
</dbReference>
<dbReference type="InterPro" id="IPR000340">
    <property type="entry name" value="Dual-sp_phosphatase_cat-dom"/>
</dbReference>
<dbReference type="InterPro" id="IPR000387">
    <property type="entry name" value="Tyr_Pase_dom"/>
</dbReference>
<dbReference type="SUPFAM" id="SSF52799">
    <property type="entry name" value="(Phosphotyrosine protein) phosphatases II"/>
    <property type="match status" value="1"/>
</dbReference>
<dbReference type="SMART" id="SM00195">
    <property type="entry name" value="DSPc"/>
    <property type="match status" value="1"/>
</dbReference>
<evidence type="ECO:0000256" key="1">
    <source>
        <dbReference type="SAM" id="Phobius"/>
    </source>
</evidence>
<evidence type="ECO:0000313" key="4">
    <source>
        <dbReference type="Proteomes" id="UP000249390"/>
    </source>
</evidence>
<dbReference type="PANTHER" id="PTHR47216">
    <property type="match status" value="1"/>
</dbReference>
<comment type="caution">
    <text evidence="3">The sequence shown here is derived from an EMBL/GenBank/DDBJ whole genome shotgun (WGS) entry which is preliminary data.</text>
</comment>
<reference evidence="3 4" key="1">
    <citation type="submission" date="2018-06" db="EMBL/GenBank/DDBJ databases">
        <title>The Genome of Cuscuta australis (Dodder) Provides Insight into the Evolution of Plant Parasitism.</title>
        <authorList>
            <person name="Liu H."/>
        </authorList>
    </citation>
    <scope>NUCLEOTIDE SEQUENCE [LARGE SCALE GENOMIC DNA]</scope>
    <source>
        <strain evidence="4">cv. Yunnan</strain>
        <tissue evidence="3">Vines</tissue>
    </source>
</reference>
<dbReference type="InterPro" id="IPR020422">
    <property type="entry name" value="TYR_PHOSPHATASE_DUAL_dom"/>
</dbReference>
<name>A0A328CVE0_9ASTE</name>
<organism evidence="3 4">
    <name type="scientific">Cuscuta australis</name>
    <dbReference type="NCBI Taxonomy" id="267555"/>
    <lineage>
        <taxon>Eukaryota</taxon>
        <taxon>Viridiplantae</taxon>
        <taxon>Streptophyta</taxon>
        <taxon>Embryophyta</taxon>
        <taxon>Tracheophyta</taxon>
        <taxon>Spermatophyta</taxon>
        <taxon>Magnoliopsida</taxon>
        <taxon>eudicotyledons</taxon>
        <taxon>Gunneridae</taxon>
        <taxon>Pentapetalae</taxon>
        <taxon>asterids</taxon>
        <taxon>lamiids</taxon>
        <taxon>Solanales</taxon>
        <taxon>Convolvulaceae</taxon>
        <taxon>Cuscuteae</taxon>
        <taxon>Cuscuta</taxon>
        <taxon>Cuscuta subgen. Grammica</taxon>
        <taxon>Cuscuta sect. Cleistogrammica</taxon>
    </lineage>
</organism>
<dbReference type="GO" id="GO:0016791">
    <property type="term" value="F:phosphatase activity"/>
    <property type="evidence" value="ECO:0007669"/>
    <property type="project" value="UniProtKB-ARBA"/>
</dbReference>
<keyword evidence="1" id="KW-1133">Transmembrane helix</keyword>
<dbReference type="AlphaFoldDB" id="A0A328CVE0"/>
<feature type="transmembrane region" description="Helical" evidence="1">
    <location>
        <begin position="28"/>
        <end position="47"/>
    </location>
</feature>
<feature type="domain" description="Tyrosine specific protein phosphatases" evidence="2">
    <location>
        <begin position="157"/>
        <end position="226"/>
    </location>
</feature>
<keyword evidence="4" id="KW-1185">Reference proteome</keyword>
<evidence type="ECO:0000313" key="3">
    <source>
        <dbReference type="EMBL" id="RAL37064.1"/>
    </source>
</evidence>
<sequence>MGVGISVLIALKAATLFTIFVHLRNLGFVLLSVPILYASLISILISLASHPSINLPILLGKRSDGTFPLWSLAMFSPYLYFVRAFSALRRKKSGEPPYSEICEGLYVGGWPSSRDKLPPGKPAIIDCTCELPRRMELSGNHAYFCVPTWDTRSPQPADIEEAVKWACRKRAQKVPVFVHCAYGHGRSVAVMCALLVALGVAEDWKSAEKLIRERRPYIRMNALHRKALEEWSKDRISFSAEK</sequence>